<feature type="domain" description="Type IV secretion system coupling protein TraD DNA-binding" evidence="2">
    <location>
        <begin position="60"/>
        <end position="379"/>
    </location>
</feature>
<dbReference type="SUPFAM" id="SSF52540">
    <property type="entry name" value="P-loop containing nucleoside triphosphate hydrolases"/>
    <property type="match status" value="1"/>
</dbReference>
<evidence type="ECO:0000313" key="3">
    <source>
        <dbReference type="EMBL" id="KKU76978.1"/>
    </source>
</evidence>
<accession>A0A0G1VFN7</accession>
<evidence type="ECO:0000313" key="4">
    <source>
        <dbReference type="Proteomes" id="UP000034682"/>
    </source>
</evidence>
<dbReference type="InterPro" id="IPR027417">
    <property type="entry name" value="P-loop_NTPase"/>
</dbReference>
<dbReference type="InterPro" id="IPR019476">
    <property type="entry name" value="T4SS_TraD_DNA-bd"/>
</dbReference>
<dbReference type="Pfam" id="PF10412">
    <property type="entry name" value="TrwB_AAD_bind"/>
    <property type="match status" value="1"/>
</dbReference>
<dbReference type="AlphaFoldDB" id="A0A0G1VFN7"/>
<dbReference type="InterPro" id="IPR051162">
    <property type="entry name" value="T4SS_component"/>
</dbReference>
<dbReference type="PATRIC" id="fig|1618655.3.peg.232"/>
<evidence type="ECO:0000256" key="1">
    <source>
        <dbReference type="SAM" id="MobiDB-lite"/>
    </source>
</evidence>
<dbReference type="Proteomes" id="UP000034682">
    <property type="component" value="Unassembled WGS sequence"/>
</dbReference>
<protein>
    <recommendedName>
        <fullName evidence="2">Type IV secretion system coupling protein TraD DNA-binding domain-containing protein</fullName>
    </recommendedName>
</protein>
<gene>
    <name evidence="3" type="ORF">UY02_C0009G0007</name>
</gene>
<comment type="caution">
    <text evidence="3">The sequence shown here is derived from an EMBL/GenBank/DDBJ whole genome shotgun (WGS) entry which is preliminary data.</text>
</comment>
<dbReference type="PANTHER" id="PTHR30121">
    <property type="entry name" value="UNCHARACTERIZED PROTEIN YJGR-RELATED"/>
    <property type="match status" value="1"/>
</dbReference>
<reference evidence="3 4" key="1">
    <citation type="journal article" date="2015" name="Nature">
        <title>rRNA introns, odd ribosomes, and small enigmatic genomes across a large radiation of phyla.</title>
        <authorList>
            <person name="Brown C.T."/>
            <person name="Hug L.A."/>
            <person name="Thomas B.C."/>
            <person name="Sharon I."/>
            <person name="Castelle C.J."/>
            <person name="Singh A."/>
            <person name="Wilkins M.J."/>
            <person name="Williams K.H."/>
            <person name="Banfield J.F."/>
        </authorList>
    </citation>
    <scope>NUCLEOTIDE SEQUENCE [LARGE SCALE GENOMIC DNA]</scope>
</reference>
<dbReference type="PANTHER" id="PTHR30121:SF11">
    <property type="entry name" value="AAA+ ATPASE DOMAIN-CONTAINING PROTEIN"/>
    <property type="match status" value="1"/>
</dbReference>
<dbReference type="Gene3D" id="3.40.50.300">
    <property type="entry name" value="P-loop containing nucleotide triphosphate hydrolases"/>
    <property type="match status" value="2"/>
</dbReference>
<feature type="compositionally biased region" description="Basic and acidic residues" evidence="1">
    <location>
        <begin position="494"/>
        <end position="508"/>
    </location>
</feature>
<organism evidence="3 4">
    <name type="scientific">Candidatus Giovannonibacteria bacterium GW2011_GWB1_47_6b</name>
    <dbReference type="NCBI Taxonomy" id="1618655"/>
    <lineage>
        <taxon>Bacteria</taxon>
        <taxon>Candidatus Giovannoniibacteriota</taxon>
    </lineage>
</organism>
<name>A0A0G1VFN7_9BACT</name>
<dbReference type="CDD" id="cd01127">
    <property type="entry name" value="TrwB_TraG_TraD_VirD4"/>
    <property type="match status" value="2"/>
</dbReference>
<dbReference type="EMBL" id="LCOK01000009">
    <property type="protein sequence ID" value="KKU76978.1"/>
    <property type="molecule type" value="Genomic_DNA"/>
</dbReference>
<sequence length="559" mass="63652">MFLLGIESIPSSSRLEIVVKIEAFNWERRVFRHCFMANIEDINFFGIVNFRGQTKKFGIKTDDRRRHMYVVGKTGMGKTTMLENMIISDIRAGNGVAVVDPHGDLAEKILDFVPKERIKDVVYFNPSDIEFPIAFNPLEKVTNEFRHLVASGIMGVFKKIWPDVWSARMEYILNNALLTLLEFPESTILGVMRLLSDKDYRKKLVDQLQDPVIKSFWVNEFARYAQKFETEATAAIQNKIGQFVANPLVRNILGQPRSALNLRKAMDDKKILIFNLSKGKIGEDNSALLGSLVITKLQLAAMSRVDIPESERKDFYLYVDEFQNFATDSFANILSEARKYKLCLILAHQYIRQLTHDLNTKVRDAVFGNVGTIVSFRVGAEDAEFLEKELTPEFLATDIVNLPKAGAYVKLMIDGVASRPFSANGIGPATPPKESYREEIIQHSRSKYSTPLEEVSKKIASEWAIKPPEPQFDISRPSYNRPRPTFTQNYGEARSAERPAERPIEKPVEPPLRVSLPPRPPRQEKPYPRQDFSAAKPKPAVNIDELRQALDESLKKNQK</sequence>
<feature type="region of interest" description="Disordered" evidence="1">
    <location>
        <begin position="468"/>
        <end position="542"/>
    </location>
</feature>
<evidence type="ECO:0000259" key="2">
    <source>
        <dbReference type="Pfam" id="PF10412"/>
    </source>
</evidence>
<proteinExistence type="predicted"/>